<dbReference type="PANTHER" id="PTHR10648:SF1">
    <property type="entry name" value="SERINE_THREONINE-PROTEIN PHOSPHATASE 4 REGULATORY SUBUNIT 1"/>
    <property type="match status" value="1"/>
</dbReference>
<feature type="non-terminal residue" evidence="4">
    <location>
        <position position="1"/>
    </location>
</feature>
<dbReference type="GO" id="GO:0019888">
    <property type="term" value="F:protein phosphatase regulator activity"/>
    <property type="evidence" value="ECO:0007669"/>
    <property type="project" value="TreeGrafter"/>
</dbReference>
<dbReference type="Gene3D" id="1.25.10.10">
    <property type="entry name" value="Leucine-rich Repeat Variant"/>
    <property type="match status" value="1"/>
</dbReference>
<evidence type="ECO:0000256" key="3">
    <source>
        <dbReference type="SAM" id="MobiDB-lite"/>
    </source>
</evidence>
<reference evidence="4 5" key="1">
    <citation type="submission" date="2019-02" db="EMBL/GenBank/DDBJ databases">
        <title>Genome sequencing of the rare red list fungi Dentipellis fragilis.</title>
        <authorList>
            <person name="Buettner E."/>
            <person name="Kellner H."/>
        </authorList>
    </citation>
    <scope>NUCLEOTIDE SEQUENCE [LARGE SCALE GENOMIC DNA]</scope>
    <source>
        <strain evidence="4 5">DSM 105465</strain>
    </source>
</reference>
<evidence type="ECO:0000256" key="2">
    <source>
        <dbReference type="PROSITE-ProRule" id="PRU00103"/>
    </source>
</evidence>
<feature type="region of interest" description="Disordered" evidence="3">
    <location>
        <begin position="351"/>
        <end position="415"/>
    </location>
</feature>
<feature type="region of interest" description="Disordered" evidence="3">
    <location>
        <begin position="210"/>
        <end position="335"/>
    </location>
</feature>
<feature type="compositionally biased region" description="Pro residues" evidence="3">
    <location>
        <begin position="304"/>
        <end position="324"/>
    </location>
</feature>
<sequence>PTDILSPDTLDLCFDDDGLSTLEKIYLFSRSQASFHKVYIARAMPSILPQVTPLDAVEYVLPLLSGLAMDDDETVKEALASELVPIIWWFTSVRSSHYSSLAPLLPYASQNCRVTDDVTEDPMQDPPPLLVQAFTPILGTLLLSTSPPVGAAARSAVVDILRRVREAVPHSPESASEPPLFGYDQRQLLEHEILQQVVIGIGRLDIPDEACDLADRPDSPMLTEPDESADQDMSSPTRAPPPPPCTTASSSARPSPPPDLLPPSRTDSHISSSSSSAPSSFTSSLSSTPDLASPNFLSPDEPCMSPPTPPSPIVSPLPPFPEAPENPSEYPLSQDVVPSVVSKNMTMTDDWIPASPQLSHPILPEPESDDGCSPDVSSVQASPPLELASSSSSMIASSATSDTMSPDVSVGGSSETMSMDFGQGQIGDAEADAGEQAVLGRLSSMCLMAAVSASTGEYLSDETKCTFVREVGRIGRDPMYWVRKEASFALGALAKVVPVEVLLISLLPLFESLCTDPTWQVRHSALFALPAILGRLSPSQRRTLALNTIMPLSRDDSPSVRIRVLESLGEVIYTFMEDPGGPPSELLSLFLGRNHQTEVSSPQPINWLGRSPFHTDEPIEYRTDPEDEDRSFFDEPARPLICAFNYPAVALTLGRDRWPGLRPLYVRLAESPAMKVRKTLAASTGEIARIVGPTHAVRDVLPIWRDGIRAGENEVRMKALEAIPVLMEAFPESNRLEMARMLEDRWSEGLGGWREREAAAMTFEPLAGILKSDEEAMTVLCRLLGKALQDEVAAVRVAGIAAEVDLQLPAVFGTLTERDLLRRQLNVDICFLSKSSVFRRRMTFVACYQALAVSDHADTLDLFAEPFWPCLAELSVDPVVDVRIGVARLIGLLSDKSFRYSERVPAGIRDILDSLRADASHEVKSYVPLPTSVEGKVAPRYPAVSPAQPAFVFATFSRPPSSSLVLPMTGSAAPSVLSPSINHAEQQPGPL</sequence>
<proteinExistence type="predicted"/>
<evidence type="ECO:0008006" key="6">
    <source>
        <dbReference type="Google" id="ProtNLM"/>
    </source>
</evidence>
<dbReference type="SUPFAM" id="SSF48371">
    <property type="entry name" value="ARM repeat"/>
    <property type="match status" value="1"/>
</dbReference>
<feature type="repeat" description="HEAT" evidence="2">
    <location>
        <begin position="506"/>
        <end position="544"/>
    </location>
</feature>
<evidence type="ECO:0000256" key="1">
    <source>
        <dbReference type="ARBA" id="ARBA00022737"/>
    </source>
</evidence>
<dbReference type="InterPro" id="IPR016024">
    <property type="entry name" value="ARM-type_fold"/>
</dbReference>
<dbReference type="PANTHER" id="PTHR10648">
    <property type="entry name" value="SERINE/THREONINE-PROTEIN PHOSPHATASE PP2A 65 KDA REGULATORY SUBUNIT"/>
    <property type="match status" value="1"/>
</dbReference>
<dbReference type="PROSITE" id="PS50077">
    <property type="entry name" value="HEAT_REPEAT"/>
    <property type="match status" value="2"/>
</dbReference>
<dbReference type="STRING" id="205917.A0A4Y9YAK4"/>
<name>A0A4Y9YAK4_9AGAM</name>
<dbReference type="InterPro" id="IPR000357">
    <property type="entry name" value="HEAT"/>
</dbReference>
<feature type="compositionally biased region" description="Low complexity" evidence="3">
    <location>
        <begin position="262"/>
        <end position="289"/>
    </location>
</feature>
<evidence type="ECO:0000313" key="4">
    <source>
        <dbReference type="EMBL" id="TFY57879.1"/>
    </source>
</evidence>
<protein>
    <recommendedName>
        <fullName evidence="6">ARM repeat-containing protein</fullName>
    </recommendedName>
</protein>
<dbReference type="OrthoDB" id="340346at2759"/>
<dbReference type="InterPro" id="IPR021133">
    <property type="entry name" value="HEAT_type_2"/>
</dbReference>
<dbReference type="Proteomes" id="UP000298327">
    <property type="component" value="Unassembled WGS sequence"/>
</dbReference>
<feature type="compositionally biased region" description="Low complexity" evidence="3">
    <location>
        <begin position="381"/>
        <end position="405"/>
    </location>
</feature>
<accession>A0A4Y9YAK4</accession>
<comment type="caution">
    <text evidence="4">The sequence shown here is derived from an EMBL/GenBank/DDBJ whole genome shotgun (WGS) entry which is preliminary data.</text>
</comment>
<evidence type="ECO:0000313" key="5">
    <source>
        <dbReference type="Proteomes" id="UP000298327"/>
    </source>
</evidence>
<keyword evidence="5" id="KW-1185">Reference proteome</keyword>
<dbReference type="InterPro" id="IPR011989">
    <property type="entry name" value="ARM-like"/>
</dbReference>
<organism evidence="4 5">
    <name type="scientific">Dentipellis fragilis</name>
    <dbReference type="NCBI Taxonomy" id="205917"/>
    <lineage>
        <taxon>Eukaryota</taxon>
        <taxon>Fungi</taxon>
        <taxon>Dikarya</taxon>
        <taxon>Basidiomycota</taxon>
        <taxon>Agaricomycotina</taxon>
        <taxon>Agaricomycetes</taxon>
        <taxon>Russulales</taxon>
        <taxon>Hericiaceae</taxon>
        <taxon>Dentipellis</taxon>
    </lineage>
</organism>
<dbReference type="InterPro" id="IPR051023">
    <property type="entry name" value="PP2A_Regulatory_Subunit_A"/>
</dbReference>
<dbReference type="Pfam" id="PF02985">
    <property type="entry name" value="HEAT"/>
    <property type="match status" value="1"/>
</dbReference>
<feature type="repeat" description="HEAT" evidence="2">
    <location>
        <begin position="661"/>
        <end position="699"/>
    </location>
</feature>
<dbReference type="AlphaFoldDB" id="A0A4Y9YAK4"/>
<gene>
    <name evidence="4" type="ORF">EVG20_g8369</name>
</gene>
<keyword evidence="1" id="KW-0677">Repeat</keyword>
<dbReference type="EMBL" id="SEOQ01000718">
    <property type="protein sequence ID" value="TFY57879.1"/>
    <property type="molecule type" value="Genomic_DNA"/>
</dbReference>
<dbReference type="GO" id="GO:0005737">
    <property type="term" value="C:cytoplasm"/>
    <property type="evidence" value="ECO:0007669"/>
    <property type="project" value="TreeGrafter"/>
</dbReference>